<feature type="region of interest" description="Disordered" evidence="1">
    <location>
        <begin position="41"/>
        <end position="95"/>
    </location>
</feature>
<comment type="caution">
    <text evidence="2">The sequence shown here is derived from an EMBL/GenBank/DDBJ whole genome shotgun (WGS) entry which is preliminary data.</text>
</comment>
<proteinExistence type="predicted"/>
<dbReference type="AlphaFoldDB" id="A0A8H6JKR0"/>
<evidence type="ECO:0000313" key="2">
    <source>
        <dbReference type="EMBL" id="KAF6815009.1"/>
    </source>
</evidence>
<organism evidence="2 3">
    <name type="scientific">Colletotrichum plurivorum</name>
    <dbReference type="NCBI Taxonomy" id="2175906"/>
    <lineage>
        <taxon>Eukaryota</taxon>
        <taxon>Fungi</taxon>
        <taxon>Dikarya</taxon>
        <taxon>Ascomycota</taxon>
        <taxon>Pezizomycotina</taxon>
        <taxon>Sordariomycetes</taxon>
        <taxon>Hypocreomycetidae</taxon>
        <taxon>Glomerellales</taxon>
        <taxon>Glomerellaceae</taxon>
        <taxon>Colletotrichum</taxon>
        <taxon>Colletotrichum orchidearum species complex</taxon>
    </lineage>
</organism>
<dbReference type="EMBL" id="WIGO01000367">
    <property type="protein sequence ID" value="KAF6815009.1"/>
    <property type="molecule type" value="Genomic_DNA"/>
</dbReference>
<name>A0A8H6JKR0_9PEZI</name>
<gene>
    <name evidence="2" type="ORF">CPLU01_14256</name>
</gene>
<reference evidence="2" key="1">
    <citation type="journal article" date="2020" name="Phytopathology">
        <title>Genome Sequence Resources of Colletotrichum truncatum, C. plurivorum, C. musicola, and C. sojae: Four Species Pathogenic to Soybean (Glycine max).</title>
        <authorList>
            <person name="Rogerio F."/>
            <person name="Boufleur T.R."/>
            <person name="Ciampi-Guillardi M."/>
            <person name="Sukno S.A."/>
            <person name="Thon M.R."/>
            <person name="Massola Junior N.S."/>
            <person name="Baroncelli R."/>
        </authorList>
    </citation>
    <scope>NUCLEOTIDE SEQUENCE</scope>
    <source>
        <strain evidence="2">LFN00145</strain>
    </source>
</reference>
<protein>
    <submittedName>
        <fullName evidence="2">Uncharacterized protein</fullName>
    </submittedName>
</protein>
<dbReference type="Proteomes" id="UP000654918">
    <property type="component" value="Unassembled WGS sequence"/>
</dbReference>
<sequence>MQITVDQWLKTRHIKTSISIIETEAFRSRIQGQIRTIYSDSGARSEVSGSVYEEGSDASLSDGRHSSDEGFKDALDHLPESRDDAMHVGARDLAA</sequence>
<accession>A0A8H6JKR0</accession>
<evidence type="ECO:0000256" key="1">
    <source>
        <dbReference type="SAM" id="MobiDB-lite"/>
    </source>
</evidence>
<evidence type="ECO:0000313" key="3">
    <source>
        <dbReference type="Proteomes" id="UP000654918"/>
    </source>
</evidence>
<feature type="compositionally biased region" description="Basic and acidic residues" evidence="1">
    <location>
        <begin position="62"/>
        <end position="95"/>
    </location>
</feature>
<keyword evidence="3" id="KW-1185">Reference proteome</keyword>